<dbReference type="PROSITE" id="PS51843">
    <property type="entry name" value="NR_LBD"/>
    <property type="match status" value="1"/>
</dbReference>
<evidence type="ECO:0000256" key="3">
    <source>
        <dbReference type="ARBA" id="ARBA00005993"/>
    </source>
</evidence>
<evidence type="ECO:0000256" key="22">
    <source>
        <dbReference type="ARBA" id="ARBA00023303"/>
    </source>
</evidence>
<evidence type="ECO:0000256" key="7">
    <source>
        <dbReference type="ARBA" id="ARBA00022692"/>
    </source>
</evidence>
<feature type="transmembrane region" description="Helical" evidence="28">
    <location>
        <begin position="639"/>
        <end position="657"/>
    </location>
</feature>
<dbReference type="SUPFAM" id="SSF63712">
    <property type="entry name" value="Nicotinic receptor ligand binding domain-like"/>
    <property type="match status" value="1"/>
</dbReference>
<dbReference type="Pfam" id="PF02931">
    <property type="entry name" value="Neur_chan_LBD"/>
    <property type="match status" value="1"/>
</dbReference>
<evidence type="ECO:0000256" key="10">
    <source>
        <dbReference type="ARBA" id="ARBA00022771"/>
    </source>
</evidence>
<dbReference type="InterPro" id="IPR001628">
    <property type="entry name" value="Znf_hrmn_rcpt"/>
</dbReference>
<dbReference type="Gene3D" id="2.70.170.10">
    <property type="entry name" value="Neurotransmitter-gated ion-channel ligand-binding domain"/>
    <property type="match status" value="1"/>
</dbReference>
<sequence length="878" mass="100236">MFDYDLPSVSSSPLSSSPASNFSPAPLKLKDKYRKSGKPYQFVPSSCQVCFGKATGHHYDVASCNGCKSFFRRVTIEKLVYKCDNHMRCYNDFKAGDKIPKCRACRYKRCVDVGMNPLGIQSELKKHTENLSMEELESSGNSELVVLPRIPDPPKSIESQVSDLIKNLVHLDLKTNKFRDCSYNPVDFPTLKEAVKDEISIIGYGDRFGPMPGWPLTPEVIEEARKPNPNPGTRKILPANVKRWLMYDLLTIVEMAKTFDFFNKLNEMDRYYLCRDTTLMVSNLTKAYFSVENKTDQLIRADGQTLAPPPKWIPKEYMDKLLLDIMKRAISTLIRMKCTKIEFLLLRAILLCNAAAPDISSSARAILQTERAKYTVALLNYTMANHGLEAFFTIWHVQNATAISDGDRDFQNQILTGYNSKIRPVKAETTVTQVTVFLNIAHVEKVDEAEQTALVHGHLWASWTDEYLQWDRAKTNVTKITLPSHRIWQPALALYNSARGNTWHLYMAGMPATVYFNGKVWSSGTFSFFVTCQFDFENWPFDKQNCPIVIADWVYGLAQVNLSDPNMISEYAKPSIRLSYDPLERKNKRHVGGWEVMDAWKKHCYWGPKGCKEDQPEGEPDWYWSLLEFGIVLKRHLPYFQMTVMIPIFITSILVLLGFWIEKCALSSFIIFFNLALQTIYGYNIIKKLPPGSGTIPKVVQIFTLNLLITGTQFFIAIMFGFIKEWAPKNFSFNFGIDITDIPKRMGIDTFFQPKGLSFDPQDLFVDHDKIAAAEAGDDTSTIGIGNPLNDDEFDHFQNSATPSSNTDTELLINLPTNSDPENVLDSEKVENSEERKEKIPEASIENQLDLQLLHIKRFLFFLVVFIYCVAFLMILFL</sequence>
<evidence type="ECO:0000256" key="25">
    <source>
        <dbReference type="ARBA" id="ARBA00074610"/>
    </source>
</evidence>
<evidence type="ECO:0000256" key="9">
    <source>
        <dbReference type="ARBA" id="ARBA00022729"/>
    </source>
</evidence>
<keyword evidence="10" id="KW-0863">Zinc-finger</keyword>
<dbReference type="InterPro" id="IPR036734">
    <property type="entry name" value="Neur_chan_lig-bd_sf"/>
</dbReference>
<keyword evidence="20" id="KW-0539">Nucleus</keyword>
<evidence type="ECO:0000256" key="24">
    <source>
        <dbReference type="ARBA" id="ARBA00056246"/>
    </source>
</evidence>
<reference evidence="31 32" key="1">
    <citation type="submission" date="2022-04" db="EMBL/GenBank/DDBJ databases">
        <title>Chromosome-level reference genomes for two strains of Caenorhabditis briggsae: an improved platform for comparative genomics.</title>
        <authorList>
            <person name="Stevens L."/>
            <person name="Andersen E."/>
        </authorList>
    </citation>
    <scope>NUCLEOTIDE SEQUENCE [LARGE SCALE GENOMIC DNA]</scope>
    <source>
        <strain evidence="31">VX34</strain>
        <tissue evidence="31">Whole-organism</tissue>
    </source>
</reference>
<evidence type="ECO:0000259" key="29">
    <source>
        <dbReference type="PROSITE" id="PS51030"/>
    </source>
</evidence>
<evidence type="ECO:0000256" key="6">
    <source>
        <dbReference type="ARBA" id="ARBA00022583"/>
    </source>
</evidence>
<dbReference type="CDD" id="cd06960">
    <property type="entry name" value="NR_DBD_HNF4A"/>
    <property type="match status" value="1"/>
</dbReference>
<keyword evidence="6" id="KW-0254">Endocytosis</keyword>
<protein>
    <recommendedName>
        <fullName evidence="25">Acetylcholine receptor-like protein cup-4</fullName>
    </recommendedName>
    <alternativeName>
        <fullName evidence="26">Coelomocyte uptake defective protein 4</fullName>
    </alternativeName>
</protein>
<dbReference type="SUPFAM" id="SSF57716">
    <property type="entry name" value="Glucocorticoid receptor-like (DNA-binding domain)"/>
    <property type="match status" value="1"/>
</dbReference>
<evidence type="ECO:0000256" key="1">
    <source>
        <dbReference type="ARBA" id="ARBA00004123"/>
    </source>
</evidence>
<dbReference type="GO" id="GO:0003700">
    <property type="term" value="F:DNA-binding transcription factor activity"/>
    <property type="evidence" value="ECO:0007669"/>
    <property type="project" value="InterPro"/>
</dbReference>
<feature type="region of interest" description="Disordered" evidence="27">
    <location>
        <begin position="817"/>
        <end position="839"/>
    </location>
</feature>
<dbReference type="Proteomes" id="UP000829354">
    <property type="component" value="Chromosome V"/>
</dbReference>
<dbReference type="PANTHER" id="PTHR45886">
    <property type="entry name" value="NUCLEAR HORMONE RECEPTOR FAMILY-RELATED-RELATED"/>
    <property type="match status" value="1"/>
</dbReference>
<keyword evidence="11" id="KW-0862">Zinc</keyword>
<evidence type="ECO:0000256" key="8">
    <source>
        <dbReference type="ARBA" id="ARBA00022723"/>
    </source>
</evidence>
<keyword evidence="8" id="KW-0479">Metal-binding</keyword>
<evidence type="ECO:0000259" key="30">
    <source>
        <dbReference type="PROSITE" id="PS51843"/>
    </source>
</evidence>
<evidence type="ECO:0000256" key="18">
    <source>
        <dbReference type="ARBA" id="ARBA00023170"/>
    </source>
</evidence>
<dbReference type="InterPro" id="IPR006202">
    <property type="entry name" value="Neur_chan_lig-bd"/>
</dbReference>
<keyword evidence="22" id="KW-0407">Ion channel</keyword>
<feature type="domain" description="Nuclear receptor" evidence="29">
    <location>
        <begin position="44"/>
        <end position="122"/>
    </location>
</feature>
<keyword evidence="9" id="KW-0732">Signal</keyword>
<evidence type="ECO:0000313" key="31">
    <source>
        <dbReference type="EMBL" id="UMM33391.1"/>
    </source>
</evidence>
<comment type="similarity">
    <text evidence="3">Belongs to the nuclear hormone receptor family.</text>
</comment>
<dbReference type="GO" id="GO:0000978">
    <property type="term" value="F:RNA polymerase II cis-regulatory region sequence-specific DNA binding"/>
    <property type="evidence" value="ECO:0007669"/>
    <property type="project" value="InterPro"/>
</dbReference>
<evidence type="ECO:0000256" key="11">
    <source>
        <dbReference type="ARBA" id="ARBA00022833"/>
    </source>
</evidence>
<comment type="subcellular location">
    <subcellularLocation>
        <location evidence="2">Cytoplasmic vesicle membrane</location>
        <topology evidence="2">Multi-pass membrane protein</topology>
    </subcellularLocation>
    <subcellularLocation>
        <location evidence="1">Nucleus</location>
    </subcellularLocation>
</comment>
<evidence type="ECO:0000256" key="17">
    <source>
        <dbReference type="ARBA" id="ARBA00023163"/>
    </source>
</evidence>
<evidence type="ECO:0000256" key="20">
    <source>
        <dbReference type="ARBA" id="ARBA00023242"/>
    </source>
</evidence>
<proteinExistence type="inferred from homology"/>
<dbReference type="CDD" id="cd18989">
    <property type="entry name" value="LGIC_ECD_cation"/>
    <property type="match status" value="1"/>
</dbReference>
<evidence type="ECO:0000256" key="15">
    <source>
        <dbReference type="ARBA" id="ARBA00023125"/>
    </source>
</evidence>
<feature type="region of interest" description="Disordered" evidence="27">
    <location>
        <begin position="1"/>
        <end position="21"/>
    </location>
</feature>
<name>A0AAE9F0H0_CAEBR</name>
<evidence type="ECO:0000256" key="14">
    <source>
        <dbReference type="ARBA" id="ARBA00023065"/>
    </source>
</evidence>
<evidence type="ECO:0000256" key="12">
    <source>
        <dbReference type="ARBA" id="ARBA00022989"/>
    </source>
</evidence>
<feature type="transmembrane region" description="Helical" evidence="28">
    <location>
        <begin position="859"/>
        <end position="877"/>
    </location>
</feature>
<dbReference type="InterPro" id="IPR006201">
    <property type="entry name" value="Neur_channel"/>
</dbReference>
<evidence type="ECO:0000256" key="23">
    <source>
        <dbReference type="ARBA" id="ARBA00023329"/>
    </source>
</evidence>
<gene>
    <name evidence="31" type="ORF">L5515_006889</name>
</gene>
<dbReference type="InterPro" id="IPR035500">
    <property type="entry name" value="NHR-like_dom_sf"/>
</dbReference>
<keyword evidence="16 28" id="KW-0472">Membrane</keyword>
<dbReference type="PRINTS" id="PR00252">
    <property type="entry name" value="NRIONCHANNEL"/>
</dbReference>
<keyword evidence="32" id="KW-1185">Reference proteome</keyword>
<evidence type="ECO:0000256" key="21">
    <source>
        <dbReference type="ARBA" id="ARBA00023286"/>
    </source>
</evidence>
<dbReference type="InterPro" id="IPR013088">
    <property type="entry name" value="Znf_NHR/GATA"/>
</dbReference>
<keyword evidence="21" id="KW-1071">Ligand-gated ion channel</keyword>
<evidence type="ECO:0000256" key="4">
    <source>
        <dbReference type="ARBA" id="ARBA00009237"/>
    </source>
</evidence>
<feature type="transmembrane region" description="Helical" evidence="28">
    <location>
        <begin position="703"/>
        <end position="723"/>
    </location>
</feature>
<dbReference type="PRINTS" id="PR00047">
    <property type="entry name" value="STROIDFINGER"/>
</dbReference>
<evidence type="ECO:0000256" key="26">
    <source>
        <dbReference type="ARBA" id="ARBA00075302"/>
    </source>
</evidence>
<dbReference type="Gene3D" id="1.10.565.10">
    <property type="entry name" value="Retinoid X Receptor"/>
    <property type="match status" value="1"/>
</dbReference>
<organism evidence="31 32">
    <name type="scientific">Caenorhabditis briggsae</name>
    <dbReference type="NCBI Taxonomy" id="6238"/>
    <lineage>
        <taxon>Eukaryota</taxon>
        <taxon>Metazoa</taxon>
        <taxon>Ecdysozoa</taxon>
        <taxon>Nematoda</taxon>
        <taxon>Chromadorea</taxon>
        <taxon>Rhabditida</taxon>
        <taxon>Rhabditina</taxon>
        <taxon>Rhabditomorpha</taxon>
        <taxon>Rhabditoidea</taxon>
        <taxon>Rhabditidae</taxon>
        <taxon>Peloderinae</taxon>
        <taxon>Caenorhabditis</taxon>
    </lineage>
</organism>
<dbReference type="SUPFAM" id="SSF48508">
    <property type="entry name" value="Nuclear receptor ligand-binding domain"/>
    <property type="match status" value="1"/>
</dbReference>
<evidence type="ECO:0000256" key="13">
    <source>
        <dbReference type="ARBA" id="ARBA00023015"/>
    </source>
</evidence>
<keyword evidence="7 28" id="KW-0812">Transmembrane</keyword>
<feature type="domain" description="NR LBD" evidence="30">
    <location>
        <begin position="160"/>
        <end position="460"/>
    </location>
</feature>
<keyword evidence="13" id="KW-0805">Transcription regulation</keyword>
<dbReference type="FunFam" id="2.70.170.10:FF:000057">
    <property type="entry name" value="Ligand-Gated ion Channel"/>
    <property type="match status" value="1"/>
</dbReference>
<dbReference type="GO" id="GO:0005634">
    <property type="term" value="C:nucleus"/>
    <property type="evidence" value="ECO:0007669"/>
    <property type="project" value="UniProtKB-SubCell"/>
</dbReference>
<feature type="compositionally biased region" description="Basic and acidic residues" evidence="27">
    <location>
        <begin position="826"/>
        <end position="839"/>
    </location>
</feature>
<accession>A0AAE9F0H0</accession>
<dbReference type="SMART" id="SM00399">
    <property type="entry name" value="ZnF_C4"/>
    <property type="match status" value="1"/>
</dbReference>
<evidence type="ECO:0000256" key="5">
    <source>
        <dbReference type="ARBA" id="ARBA00022448"/>
    </source>
</evidence>
<dbReference type="PROSITE" id="PS51030">
    <property type="entry name" value="NUCLEAR_REC_DBD_2"/>
    <property type="match status" value="1"/>
</dbReference>
<dbReference type="PANTHER" id="PTHR45886:SF14">
    <property type="entry name" value="NUCLEAR HORMONE RECEPTOR FAMILY-RELATED"/>
    <property type="match status" value="1"/>
</dbReference>
<keyword evidence="18" id="KW-0675">Receptor</keyword>
<keyword evidence="17" id="KW-0804">Transcription</keyword>
<comment type="similarity">
    <text evidence="4">Belongs to the ligand-gated ion channel (TC 1.A.9) family. Acetylcholine receptor (TC 1.A.9.1) subfamily.</text>
</comment>
<feature type="transmembrane region" description="Helical" evidence="28">
    <location>
        <begin position="664"/>
        <end position="683"/>
    </location>
</feature>
<evidence type="ECO:0000256" key="28">
    <source>
        <dbReference type="SAM" id="Phobius"/>
    </source>
</evidence>
<dbReference type="Pfam" id="PF00105">
    <property type="entry name" value="zf-C4"/>
    <property type="match status" value="1"/>
</dbReference>
<keyword evidence="12 28" id="KW-1133">Transmembrane helix</keyword>
<dbReference type="GO" id="GO:0004888">
    <property type="term" value="F:transmembrane signaling receptor activity"/>
    <property type="evidence" value="ECO:0007669"/>
    <property type="project" value="InterPro"/>
</dbReference>
<dbReference type="InterPro" id="IPR049636">
    <property type="entry name" value="HNF4-like_DBD"/>
</dbReference>
<keyword evidence="15" id="KW-0238">DNA-binding</keyword>
<dbReference type="FunFam" id="3.30.50.10:FF:000030">
    <property type="entry name" value="Nuclear Hormone Receptor family"/>
    <property type="match status" value="1"/>
</dbReference>
<dbReference type="GO" id="GO:0030659">
    <property type="term" value="C:cytoplasmic vesicle membrane"/>
    <property type="evidence" value="ECO:0007669"/>
    <property type="project" value="UniProtKB-SubCell"/>
</dbReference>
<dbReference type="GO" id="GO:0006897">
    <property type="term" value="P:endocytosis"/>
    <property type="evidence" value="ECO:0007669"/>
    <property type="project" value="UniProtKB-KW"/>
</dbReference>
<keyword evidence="23" id="KW-0968">Cytoplasmic vesicle</keyword>
<keyword evidence="19" id="KW-0325">Glycoprotein</keyword>
<evidence type="ECO:0000256" key="19">
    <source>
        <dbReference type="ARBA" id="ARBA00023180"/>
    </source>
</evidence>
<dbReference type="GO" id="GO:0005230">
    <property type="term" value="F:extracellular ligand-gated monoatomic ion channel activity"/>
    <property type="evidence" value="ECO:0007669"/>
    <property type="project" value="InterPro"/>
</dbReference>
<evidence type="ECO:0000256" key="16">
    <source>
        <dbReference type="ARBA" id="ARBA00023136"/>
    </source>
</evidence>
<evidence type="ECO:0000313" key="32">
    <source>
        <dbReference type="Proteomes" id="UP000829354"/>
    </source>
</evidence>
<dbReference type="EMBL" id="CP092624">
    <property type="protein sequence ID" value="UMM33391.1"/>
    <property type="molecule type" value="Genomic_DNA"/>
</dbReference>
<comment type="function">
    <text evidence="24">Thought to regulate endocytosis in coelomocytes through modulation of phospholipase C activity. Possible acetylcholine receptor.</text>
</comment>
<dbReference type="Gene3D" id="3.30.50.10">
    <property type="entry name" value="Erythroid Transcription Factor GATA-1, subunit A"/>
    <property type="match status" value="1"/>
</dbReference>
<keyword evidence="14" id="KW-0406">Ion transport</keyword>
<evidence type="ECO:0000256" key="27">
    <source>
        <dbReference type="SAM" id="MobiDB-lite"/>
    </source>
</evidence>
<dbReference type="AlphaFoldDB" id="A0AAE9F0H0"/>
<dbReference type="SMART" id="SM00430">
    <property type="entry name" value="HOLI"/>
    <property type="match status" value="1"/>
</dbReference>
<evidence type="ECO:0000256" key="2">
    <source>
        <dbReference type="ARBA" id="ARBA00004439"/>
    </source>
</evidence>
<dbReference type="InterPro" id="IPR000536">
    <property type="entry name" value="Nucl_hrmn_rcpt_lig-bd"/>
</dbReference>
<keyword evidence="5" id="KW-0813">Transport</keyword>
<dbReference type="GO" id="GO:0008270">
    <property type="term" value="F:zinc ion binding"/>
    <property type="evidence" value="ECO:0007669"/>
    <property type="project" value="UniProtKB-KW"/>
</dbReference>
<dbReference type="Pfam" id="PF00104">
    <property type="entry name" value="Hormone_recep"/>
    <property type="match status" value="1"/>
</dbReference>